<dbReference type="SUPFAM" id="SSF53254">
    <property type="entry name" value="Phosphoglycerate mutase-like"/>
    <property type="match status" value="1"/>
</dbReference>
<evidence type="ECO:0000256" key="4">
    <source>
        <dbReference type="SAM" id="SignalP"/>
    </source>
</evidence>
<organism evidence="5 6">
    <name type="scientific">Aeromicrobium panaciterrae</name>
    <dbReference type="NCBI Taxonomy" id="363861"/>
    <lineage>
        <taxon>Bacteria</taxon>
        <taxon>Bacillati</taxon>
        <taxon>Actinomycetota</taxon>
        <taxon>Actinomycetes</taxon>
        <taxon>Propionibacteriales</taxon>
        <taxon>Nocardioidaceae</taxon>
        <taxon>Aeromicrobium</taxon>
    </lineage>
</organism>
<evidence type="ECO:0000256" key="3">
    <source>
        <dbReference type="ARBA" id="ARBA00023136"/>
    </source>
</evidence>
<keyword evidence="3" id="KW-0472">Membrane</keyword>
<accession>A0ABU1UN85</accession>
<sequence>MVNFFAALVTLLSTLVSSLSAAPDDGRYNKEVPYGNALSSPIKAAPNGYEPIFIENLGRHGSRTLTSSAGEARARKIWNAAKKQNALTQVGETFDEDLTAFQKAEQKIGYGNMSQLGKAEWAGIGRRTADNYGDYLKKATADGDSVAYKVTTFQRTEESADAMIGSLKKVVPDLKLSERFVDLRLLIIRGSTIEANHAVNQILASNAVVDAAKGLLRELYTPTYVDSIEDPVDAALDIYKVYATAPGMQGDTNVTFEKYVALKYAKVLAYATDAQLFYGFGPGIAGQDFSYRQAKPILADFFTELDKRIKGGSTAAVFRPAHGETIMPFAALLRLPGSEKQAAKGDVYTYENNPWRGSVAGRLAGNVEWVAYRNAAKDVLVTMRYNEQQVKFRKGCKAVEPYFYQVAELKRCLR</sequence>
<proteinExistence type="predicted"/>
<dbReference type="InterPro" id="IPR029033">
    <property type="entry name" value="His_PPase_superfam"/>
</dbReference>
<evidence type="ECO:0000256" key="2">
    <source>
        <dbReference type="ARBA" id="ARBA00022729"/>
    </source>
</evidence>
<evidence type="ECO:0008006" key="7">
    <source>
        <dbReference type="Google" id="ProtNLM"/>
    </source>
</evidence>
<evidence type="ECO:0000313" key="5">
    <source>
        <dbReference type="EMBL" id="MDR7086627.1"/>
    </source>
</evidence>
<protein>
    <recommendedName>
        <fullName evidence="7">Histidine phosphatase superfamily (Branch 2)</fullName>
    </recommendedName>
</protein>
<comment type="caution">
    <text evidence="5">The sequence shown here is derived from an EMBL/GenBank/DDBJ whole genome shotgun (WGS) entry which is preliminary data.</text>
</comment>
<name>A0ABU1UN85_9ACTN</name>
<dbReference type="PANTHER" id="PTHR20963:SF8">
    <property type="entry name" value="MULTIPLE INOSITOL POLYPHOSPHATE PHOSPHATASE 1"/>
    <property type="match status" value="1"/>
</dbReference>
<dbReference type="PANTHER" id="PTHR20963">
    <property type="entry name" value="MULTIPLE INOSITOL POLYPHOSPHATE PHOSPHATASE-RELATED"/>
    <property type="match status" value="1"/>
</dbReference>
<evidence type="ECO:0000313" key="6">
    <source>
        <dbReference type="Proteomes" id="UP001257739"/>
    </source>
</evidence>
<dbReference type="RefSeq" id="WP_309968826.1">
    <property type="nucleotide sequence ID" value="NZ_JAVDWH010000001.1"/>
</dbReference>
<dbReference type="Gene3D" id="3.40.50.1240">
    <property type="entry name" value="Phosphoglycerate mutase-like"/>
    <property type="match status" value="1"/>
</dbReference>
<gene>
    <name evidence="5" type="ORF">J2X11_001466</name>
</gene>
<keyword evidence="2 4" id="KW-0732">Signal</keyword>
<reference evidence="5 6" key="1">
    <citation type="submission" date="2023-07" db="EMBL/GenBank/DDBJ databases">
        <title>Sorghum-associated microbial communities from plants grown in Nebraska, USA.</title>
        <authorList>
            <person name="Schachtman D."/>
        </authorList>
    </citation>
    <scope>NUCLEOTIDE SEQUENCE [LARGE SCALE GENOMIC DNA]</scope>
    <source>
        <strain evidence="5 6">BE248</strain>
    </source>
</reference>
<feature type="chain" id="PRO_5045291563" description="Histidine phosphatase superfamily (Branch 2)" evidence="4">
    <location>
        <begin position="22"/>
        <end position="414"/>
    </location>
</feature>
<feature type="signal peptide" evidence="4">
    <location>
        <begin position="1"/>
        <end position="21"/>
    </location>
</feature>
<dbReference type="Proteomes" id="UP001257739">
    <property type="component" value="Unassembled WGS sequence"/>
</dbReference>
<dbReference type="EMBL" id="JAVDWH010000001">
    <property type="protein sequence ID" value="MDR7086627.1"/>
    <property type="molecule type" value="Genomic_DNA"/>
</dbReference>
<evidence type="ECO:0000256" key="1">
    <source>
        <dbReference type="ARBA" id="ARBA00004370"/>
    </source>
</evidence>
<keyword evidence="6" id="KW-1185">Reference proteome</keyword>
<comment type="subcellular location">
    <subcellularLocation>
        <location evidence="1">Membrane</location>
    </subcellularLocation>
</comment>